<evidence type="ECO:0000313" key="4">
    <source>
        <dbReference type="Proteomes" id="UP000620124"/>
    </source>
</evidence>
<keyword evidence="2" id="KW-0472">Membrane</keyword>
<evidence type="ECO:0000256" key="2">
    <source>
        <dbReference type="SAM" id="Phobius"/>
    </source>
</evidence>
<feature type="compositionally biased region" description="Low complexity" evidence="1">
    <location>
        <begin position="274"/>
        <end position="294"/>
    </location>
</feature>
<proteinExistence type="predicted"/>
<reference evidence="3" key="1">
    <citation type="submission" date="2020-05" db="EMBL/GenBank/DDBJ databases">
        <title>Mycena genomes resolve the evolution of fungal bioluminescence.</title>
        <authorList>
            <person name="Tsai I.J."/>
        </authorList>
    </citation>
    <scope>NUCLEOTIDE SEQUENCE</scope>
    <source>
        <strain evidence="3">CCC161011</strain>
    </source>
</reference>
<keyword evidence="2" id="KW-0812">Transmembrane</keyword>
<protein>
    <submittedName>
        <fullName evidence="3">Right-handed parallel beta-helix repeat-containing protein</fullName>
    </submittedName>
</protein>
<name>A0A8H6X5L0_9AGAR</name>
<keyword evidence="4" id="KW-1185">Reference proteome</keyword>
<accession>A0A8H6X5L0</accession>
<gene>
    <name evidence="3" type="ORF">MVEN_02284900</name>
</gene>
<dbReference type="Proteomes" id="UP000620124">
    <property type="component" value="Unassembled WGS sequence"/>
</dbReference>
<sequence>MSILVDDNDPLVQYNSESGGWVREGLPPEFDATVHASSTQGDTATLAFEGTSISLYGTLGKGNGQSRLLFSIDGADAGSYQGTAESAAVHNLHFWTSASLDDAPHRLVVTVDQDATLNPNHTFLLDYFVYDTTSTAGKTLLIDDGDSSITYSLNWQSVNNADDCLERTKHVSESAGSWATVTFQGTQISLVVPSSQQAFNASIIVDGSKWGPPIPQTDKSNQFWLSPLLPQGTHTINVTVLDGNPLALDYLLLTTNVDLADPSVVCVSSPTAVTSTTPTLTASSSSATASNSSPGVTPVVTQFSSSTTTKPQLLVGAVMAGPVAVFVFIVASLLAFIFIRRRRRRARDPSTRNRNSSGGSGWHLVSQWVGRSESTTAIRPFLASEAEEMEPPPYRVKRSAAVAA</sequence>
<organism evidence="3 4">
    <name type="scientific">Mycena venus</name>
    <dbReference type="NCBI Taxonomy" id="2733690"/>
    <lineage>
        <taxon>Eukaryota</taxon>
        <taxon>Fungi</taxon>
        <taxon>Dikarya</taxon>
        <taxon>Basidiomycota</taxon>
        <taxon>Agaricomycotina</taxon>
        <taxon>Agaricomycetes</taxon>
        <taxon>Agaricomycetidae</taxon>
        <taxon>Agaricales</taxon>
        <taxon>Marasmiineae</taxon>
        <taxon>Mycenaceae</taxon>
        <taxon>Mycena</taxon>
    </lineage>
</organism>
<dbReference type="EMBL" id="JACAZI010000026">
    <property type="protein sequence ID" value="KAF7334550.1"/>
    <property type="molecule type" value="Genomic_DNA"/>
</dbReference>
<evidence type="ECO:0000256" key="1">
    <source>
        <dbReference type="SAM" id="MobiDB-lite"/>
    </source>
</evidence>
<dbReference type="Gene3D" id="2.60.120.260">
    <property type="entry name" value="Galactose-binding domain-like"/>
    <property type="match status" value="2"/>
</dbReference>
<dbReference type="AlphaFoldDB" id="A0A8H6X5L0"/>
<dbReference type="OrthoDB" id="3057083at2759"/>
<keyword evidence="2" id="KW-1133">Transmembrane helix</keyword>
<feature type="region of interest" description="Disordered" evidence="1">
    <location>
        <begin position="274"/>
        <end position="302"/>
    </location>
</feature>
<feature type="transmembrane region" description="Helical" evidence="2">
    <location>
        <begin position="313"/>
        <end position="339"/>
    </location>
</feature>
<evidence type="ECO:0000313" key="3">
    <source>
        <dbReference type="EMBL" id="KAF7334550.1"/>
    </source>
</evidence>
<comment type="caution">
    <text evidence="3">The sequence shown here is derived from an EMBL/GenBank/DDBJ whole genome shotgun (WGS) entry which is preliminary data.</text>
</comment>